<sequence length="199" mass="21400">MSRRTTGIITAVVLILLGAAAGYGINNVLATRAPEQGLSEAQVGTVVTKLITARNDELLSPDPSSEDDEDAEEDEEEPSAAADLLEGRSSGGITMSQGAITAEKQTYRLIREHKRDLEQQGTVYFEADLDVEVGSLTINEGTAIAIVEETSTYSGERVGKELEVEQNVERVVSLTRVGGNWIMRSMRTMSGKDAPENGL</sequence>
<dbReference type="RefSeq" id="WP_271634741.1">
    <property type="nucleotide sequence ID" value="NZ_CP094970.1"/>
</dbReference>
<accession>A0AA46TIS9</accession>
<feature type="region of interest" description="Disordered" evidence="1">
    <location>
        <begin position="54"/>
        <end position="97"/>
    </location>
</feature>
<dbReference type="EMBL" id="CP094970">
    <property type="protein sequence ID" value="UYM05900.1"/>
    <property type="molecule type" value="Genomic_DNA"/>
</dbReference>
<gene>
    <name evidence="2" type="ORF">L0C25_02160</name>
</gene>
<reference evidence="2" key="1">
    <citation type="submission" date="2022-01" db="EMBL/GenBank/DDBJ databases">
        <title>Nocardioidaceae gen. sp. A5X3R13.</title>
        <authorList>
            <person name="Lopez Marin M.A."/>
            <person name="Uhlik O."/>
        </authorList>
    </citation>
    <scope>NUCLEOTIDE SEQUENCE</scope>
    <source>
        <strain evidence="2">A5X3R13</strain>
    </source>
</reference>
<dbReference type="Proteomes" id="UP001164390">
    <property type="component" value="Chromosome"/>
</dbReference>
<evidence type="ECO:0000256" key="1">
    <source>
        <dbReference type="SAM" id="MobiDB-lite"/>
    </source>
</evidence>
<protein>
    <submittedName>
        <fullName evidence="2">Uncharacterized protein</fullName>
    </submittedName>
</protein>
<feature type="compositionally biased region" description="Acidic residues" evidence="1">
    <location>
        <begin position="64"/>
        <end position="78"/>
    </location>
</feature>
<evidence type="ECO:0000313" key="2">
    <source>
        <dbReference type="EMBL" id="UYM05900.1"/>
    </source>
</evidence>
<dbReference type="KEGG" id="sgrg:L0C25_02160"/>
<proteinExistence type="predicted"/>
<name>A0AA46TIS9_9ACTN</name>
<evidence type="ECO:0000313" key="3">
    <source>
        <dbReference type="Proteomes" id="UP001164390"/>
    </source>
</evidence>
<organism evidence="2 3">
    <name type="scientific">Solicola gregarius</name>
    <dbReference type="NCBI Taxonomy" id="2908642"/>
    <lineage>
        <taxon>Bacteria</taxon>
        <taxon>Bacillati</taxon>
        <taxon>Actinomycetota</taxon>
        <taxon>Actinomycetes</taxon>
        <taxon>Propionibacteriales</taxon>
        <taxon>Nocardioidaceae</taxon>
        <taxon>Solicola</taxon>
    </lineage>
</organism>
<keyword evidence="3" id="KW-1185">Reference proteome</keyword>
<dbReference type="AlphaFoldDB" id="A0AA46TIS9"/>